<gene>
    <name evidence="2" type="ORF">J2S03_001612</name>
</gene>
<evidence type="ECO:0000313" key="3">
    <source>
        <dbReference type="Proteomes" id="UP001232973"/>
    </source>
</evidence>
<feature type="transmembrane region" description="Helical" evidence="1">
    <location>
        <begin position="7"/>
        <end position="22"/>
    </location>
</feature>
<feature type="transmembrane region" description="Helical" evidence="1">
    <location>
        <begin position="28"/>
        <end position="43"/>
    </location>
</feature>
<sequence>MVSSRTWAGLAAVVVGVAVMWITNHVGAWWATAVVGGVIGLGWRGAGTKIVLSVLTGGLGWVLPLLWQARTVSVGEASSVLAGMMGFGVTDGWVVWLLTILFGVLLCAAAAWLGSAIRGLWYPARRSEY</sequence>
<dbReference type="RefSeq" id="WP_307016096.1">
    <property type="nucleotide sequence ID" value="NZ_JAUANV010000011.1"/>
</dbReference>
<keyword evidence="1" id="KW-0812">Transmembrane</keyword>
<feature type="transmembrane region" description="Helical" evidence="1">
    <location>
        <begin position="93"/>
        <end position="117"/>
    </location>
</feature>
<keyword evidence="1" id="KW-1133">Transmembrane helix</keyword>
<organism evidence="2 3">
    <name type="scientific">Alicyclobacillus cycloheptanicus</name>
    <dbReference type="NCBI Taxonomy" id="1457"/>
    <lineage>
        <taxon>Bacteria</taxon>
        <taxon>Bacillati</taxon>
        <taxon>Bacillota</taxon>
        <taxon>Bacilli</taxon>
        <taxon>Bacillales</taxon>
        <taxon>Alicyclobacillaceae</taxon>
        <taxon>Alicyclobacillus</taxon>
    </lineage>
</organism>
<dbReference type="EMBL" id="JAUSTP010000010">
    <property type="protein sequence ID" value="MDQ0189765.1"/>
    <property type="molecule type" value="Genomic_DNA"/>
</dbReference>
<dbReference type="Proteomes" id="UP001232973">
    <property type="component" value="Unassembled WGS sequence"/>
</dbReference>
<feature type="transmembrane region" description="Helical" evidence="1">
    <location>
        <begin position="50"/>
        <end position="69"/>
    </location>
</feature>
<comment type="caution">
    <text evidence="2">The sequence shown here is derived from an EMBL/GenBank/DDBJ whole genome shotgun (WGS) entry which is preliminary data.</text>
</comment>
<reference evidence="2 3" key="1">
    <citation type="submission" date="2023-07" db="EMBL/GenBank/DDBJ databases">
        <title>Genomic Encyclopedia of Type Strains, Phase IV (KMG-IV): sequencing the most valuable type-strain genomes for metagenomic binning, comparative biology and taxonomic classification.</title>
        <authorList>
            <person name="Goeker M."/>
        </authorList>
    </citation>
    <scope>NUCLEOTIDE SEQUENCE [LARGE SCALE GENOMIC DNA]</scope>
    <source>
        <strain evidence="2 3">DSM 4006</strain>
    </source>
</reference>
<protein>
    <submittedName>
        <fullName evidence="2">Na+/citrate or Na+/malate symporter</fullName>
    </submittedName>
</protein>
<accession>A0ABT9XHJ8</accession>
<evidence type="ECO:0000256" key="1">
    <source>
        <dbReference type="SAM" id="Phobius"/>
    </source>
</evidence>
<keyword evidence="1" id="KW-0472">Membrane</keyword>
<evidence type="ECO:0000313" key="2">
    <source>
        <dbReference type="EMBL" id="MDQ0189765.1"/>
    </source>
</evidence>
<proteinExistence type="predicted"/>
<keyword evidence="3" id="KW-1185">Reference proteome</keyword>
<name>A0ABT9XHJ8_9BACL</name>